<evidence type="ECO:0000313" key="1">
    <source>
        <dbReference type="EMBL" id="JAD43732.1"/>
    </source>
</evidence>
<organism evidence="1">
    <name type="scientific">Arundo donax</name>
    <name type="common">Giant reed</name>
    <name type="synonym">Donax arundinaceus</name>
    <dbReference type="NCBI Taxonomy" id="35708"/>
    <lineage>
        <taxon>Eukaryota</taxon>
        <taxon>Viridiplantae</taxon>
        <taxon>Streptophyta</taxon>
        <taxon>Embryophyta</taxon>
        <taxon>Tracheophyta</taxon>
        <taxon>Spermatophyta</taxon>
        <taxon>Magnoliopsida</taxon>
        <taxon>Liliopsida</taxon>
        <taxon>Poales</taxon>
        <taxon>Poaceae</taxon>
        <taxon>PACMAD clade</taxon>
        <taxon>Arundinoideae</taxon>
        <taxon>Arundineae</taxon>
        <taxon>Arundo</taxon>
    </lineage>
</organism>
<accession>A0A0A9A9K2</accession>
<name>A0A0A9A9K2_ARUDO</name>
<dbReference type="EMBL" id="GBRH01254163">
    <property type="protein sequence ID" value="JAD43732.1"/>
    <property type="molecule type" value="Transcribed_RNA"/>
</dbReference>
<sequence>MCVCISASTQREIGRETGLRWPAKCSIKKLYKLYLRIISCVTL</sequence>
<reference evidence="1" key="2">
    <citation type="journal article" date="2015" name="Data Brief">
        <title>Shoot transcriptome of the giant reed, Arundo donax.</title>
        <authorList>
            <person name="Barrero R.A."/>
            <person name="Guerrero F.D."/>
            <person name="Moolhuijzen P."/>
            <person name="Goolsby J.A."/>
            <person name="Tidwell J."/>
            <person name="Bellgard S.E."/>
            <person name="Bellgard M.I."/>
        </authorList>
    </citation>
    <scope>NUCLEOTIDE SEQUENCE</scope>
    <source>
        <tissue evidence="1">Shoot tissue taken approximately 20 cm above the soil surface</tissue>
    </source>
</reference>
<protein>
    <submittedName>
        <fullName evidence="1">Uncharacterized protein</fullName>
    </submittedName>
</protein>
<proteinExistence type="predicted"/>
<reference evidence="1" key="1">
    <citation type="submission" date="2014-09" db="EMBL/GenBank/DDBJ databases">
        <authorList>
            <person name="Magalhaes I.L.F."/>
            <person name="Oliveira U."/>
            <person name="Santos F.R."/>
            <person name="Vidigal T.H.D.A."/>
            <person name="Brescovit A.D."/>
            <person name="Santos A.J."/>
        </authorList>
    </citation>
    <scope>NUCLEOTIDE SEQUENCE</scope>
    <source>
        <tissue evidence="1">Shoot tissue taken approximately 20 cm above the soil surface</tissue>
    </source>
</reference>
<dbReference type="AlphaFoldDB" id="A0A0A9A9K2"/>